<dbReference type="AlphaFoldDB" id="A0AAE0FWM8"/>
<proteinExistence type="predicted"/>
<reference evidence="1 2" key="1">
    <citation type="journal article" date="2015" name="Genome Biol. Evol.">
        <title>Comparative Genomics of a Bacterivorous Green Alga Reveals Evolutionary Causalities and Consequences of Phago-Mixotrophic Mode of Nutrition.</title>
        <authorList>
            <person name="Burns J.A."/>
            <person name="Paasch A."/>
            <person name="Narechania A."/>
            <person name="Kim E."/>
        </authorList>
    </citation>
    <scope>NUCLEOTIDE SEQUENCE [LARGE SCALE GENOMIC DNA]</scope>
    <source>
        <strain evidence="1 2">PLY_AMNH</strain>
    </source>
</reference>
<keyword evidence="2" id="KW-1185">Reference proteome</keyword>
<evidence type="ECO:0000313" key="2">
    <source>
        <dbReference type="Proteomes" id="UP001190700"/>
    </source>
</evidence>
<dbReference type="InterPro" id="IPR012349">
    <property type="entry name" value="Split_barrel_FMN-bd"/>
</dbReference>
<accession>A0AAE0FWM8</accession>
<dbReference type="Gene3D" id="2.30.110.10">
    <property type="entry name" value="Electron Transport, Fmn-binding Protein, Chain A"/>
    <property type="match status" value="1"/>
</dbReference>
<dbReference type="EMBL" id="LGRX02012437">
    <property type="protein sequence ID" value="KAK3267382.1"/>
    <property type="molecule type" value="Genomic_DNA"/>
</dbReference>
<gene>
    <name evidence="1" type="ORF">CYMTET_24053</name>
</gene>
<protein>
    <recommendedName>
        <fullName evidence="3">Pyridoxamine 5'-phosphate oxidase Alr4036 family FMN-binding domain-containing protein</fullName>
    </recommendedName>
</protein>
<sequence length="236" mass="26378">MAAAETLWTSRFAHSLKNNRSHVTHTHFPTLTYIDVEGKPKTLPCTLGRVHTLEPRPSNSKVSLDHSGENIKVNPTLQLFSWSEQPLRPRTSHQATSTSVMFDVASCSYFPKTKEQYQMEGLVELFDGSSAIAAQAWREMESSDEMRRLLYLMFPAALGTSLLHSSEGSGVKKAGFDHQSREAPPALAIPHPSSAFKVFSFTPCKVEYLRLGKAQQRISFSYDGAMDGWRLCELNP</sequence>
<name>A0AAE0FWM8_9CHLO</name>
<dbReference type="Proteomes" id="UP001190700">
    <property type="component" value="Unassembled WGS sequence"/>
</dbReference>
<dbReference type="SUPFAM" id="SSF50475">
    <property type="entry name" value="FMN-binding split barrel"/>
    <property type="match status" value="1"/>
</dbReference>
<organism evidence="1 2">
    <name type="scientific">Cymbomonas tetramitiformis</name>
    <dbReference type="NCBI Taxonomy" id="36881"/>
    <lineage>
        <taxon>Eukaryota</taxon>
        <taxon>Viridiplantae</taxon>
        <taxon>Chlorophyta</taxon>
        <taxon>Pyramimonadophyceae</taxon>
        <taxon>Pyramimonadales</taxon>
        <taxon>Pyramimonadaceae</taxon>
        <taxon>Cymbomonas</taxon>
    </lineage>
</organism>
<comment type="caution">
    <text evidence="1">The sequence shown here is derived from an EMBL/GenBank/DDBJ whole genome shotgun (WGS) entry which is preliminary data.</text>
</comment>
<evidence type="ECO:0008006" key="3">
    <source>
        <dbReference type="Google" id="ProtNLM"/>
    </source>
</evidence>
<evidence type="ECO:0000313" key="1">
    <source>
        <dbReference type="EMBL" id="KAK3267382.1"/>
    </source>
</evidence>